<proteinExistence type="predicted"/>
<dbReference type="AlphaFoldDB" id="A0A060LSD4"/>
<sequence>MNRFERELFRRELLFLKAMRRKVTGNEARFTEMLDEQIMHLEAILHEETENVLSD</sequence>
<evidence type="ECO:0000313" key="2">
    <source>
        <dbReference type="Proteomes" id="UP000027142"/>
    </source>
</evidence>
<evidence type="ECO:0000313" key="1">
    <source>
        <dbReference type="EMBL" id="AIC93052.1"/>
    </source>
</evidence>
<organism evidence="1 2">
    <name type="scientific">Shouchella lehensis G1</name>
    <dbReference type="NCBI Taxonomy" id="1246626"/>
    <lineage>
        <taxon>Bacteria</taxon>
        <taxon>Bacillati</taxon>
        <taxon>Bacillota</taxon>
        <taxon>Bacilli</taxon>
        <taxon>Bacillales</taxon>
        <taxon>Bacillaceae</taxon>
        <taxon>Shouchella</taxon>
    </lineage>
</organism>
<dbReference type="EMBL" id="CP003923">
    <property type="protein sequence ID" value="AIC93052.1"/>
    <property type="molecule type" value="Genomic_DNA"/>
</dbReference>
<accession>A0A060LSD4</accession>
<reference evidence="1 2" key="1">
    <citation type="journal article" date="2014" name="Gene">
        <title>A comparative genomic analysis of the alkalitolerant soil bacterium Bacillus lehensis G1.</title>
        <authorList>
            <person name="Noor Y.M."/>
            <person name="Samsulrizal N.H."/>
            <person name="Jema'on N.A."/>
            <person name="Low K.O."/>
            <person name="Ramli A.N."/>
            <person name="Alias N.I."/>
            <person name="Damis S.I."/>
            <person name="Fuzi S.F."/>
            <person name="Isa M.N."/>
            <person name="Murad A.M."/>
            <person name="Raih M.F."/>
            <person name="Bakar F.D."/>
            <person name="Najimudin N."/>
            <person name="Mahadi N.M."/>
            <person name="Illias R.M."/>
        </authorList>
    </citation>
    <scope>NUCLEOTIDE SEQUENCE [LARGE SCALE GENOMIC DNA]</scope>
    <source>
        <strain evidence="1 2">G1</strain>
    </source>
</reference>
<gene>
    <name evidence="1" type="ORF">BleG1_0444</name>
</gene>
<protein>
    <submittedName>
        <fullName evidence="1">Uncharacterized protein</fullName>
    </submittedName>
</protein>
<dbReference type="KEGG" id="ble:BleG1_0444"/>
<dbReference type="PATRIC" id="fig|1246626.3.peg.433"/>
<dbReference type="Proteomes" id="UP000027142">
    <property type="component" value="Chromosome"/>
</dbReference>
<dbReference type="HOGENOM" id="CLU_3022380_0_0_9"/>
<keyword evidence="2" id="KW-1185">Reference proteome</keyword>
<name>A0A060LSD4_9BACI</name>
<dbReference type="RefSeq" id="WP_158318485.1">
    <property type="nucleotide sequence ID" value="NZ_CP003923.1"/>
</dbReference>